<keyword evidence="11 17" id="KW-1015">Disulfide bond</keyword>
<dbReference type="PROSITE" id="PS00435">
    <property type="entry name" value="PEROXIDASE_1"/>
    <property type="match status" value="1"/>
</dbReference>
<evidence type="ECO:0000313" key="21">
    <source>
        <dbReference type="EMBL" id="CAA0805981.1"/>
    </source>
</evidence>
<keyword evidence="12" id="KW-0325">Glycoprotein</keyword>
<feature type="disulfide bond" evidence="17">
    <location>
        <begin position="39"/>
        <end position="44"/>
    </location>
</feature>
<comment type="cofactor">
    <cofactor evidence="15 18">
        <name>heme b</name>
        <dbReference type="ChEBI" id="CHEBI:60344"/>
    </cofactor>
    <text evidence="15 18">Binds 1 heme b (iron(II)-protoporphyrin IX) group per subunit.</text>
</comment>
<dbReference type="EMBL" id="CACSLK010000214">
    <property type="protein sequence ID" value="CAA0805981.1"/>
    <property type="molecule type" value="Genomic_DNA"/>
</dbReference>
<feature type="binding site" evidence="15">
    <location>
        <position position="45"/>
    </location>
    <ligand>
        <name>Ca(2+)</name>
        <dbReference type="ChEBI" id="CHEBI:29108"/>
        <label>1</label>
    </ligand>
</feature>
<dbReference type="Gene3D" id="1.10.520.10">
    <property type="match status" value="1"/>
</dbReference>
<proteinExistence type="inferred from homology"/>
<gene>
    <name evidence="21" type="ORF">SHERM_00886</name>
</gene>
<keyword evidence="7 15" id="KW-0479">Metal-binding</keyword>
<dbReference type="SUPFAM" id="SSF48113">
    <property type="entry name" value="Heme-dependent peroxidases"/>
    <property type="match status" value="1"/>
</dbReference>
<feature type="binding site" evidence="15">
    <location>
        <position position="243"/>
    </location>
    <ligand>
        <name>Ca(2+)</name>
        <dbReference type="ChEBI" id="CHEBI:29108"/>
        <label>2</label>
    </ligand>
</feature>
<dbReference type="Pfam" id="PF00141">
    <property type="entry name" value="peroxidase"/>
    <property type="match status" value="1"/>
</dbReference>
<evidence type="ECO:0000256" key="13">
    <source>
        <dbReference type="PIRSR" id="PIRSR600823-1"/>
    </source>
</evidence>
<evidence type="ECO:0000256" key="6">
    <source>
        <dbReference type="ARBA" id="ARBA00022617"/>
    </source>
</evidence>
<feature type="active site" description="Proton acceptor" evidence="13">
    <location>
        <position position="37"/>
    </location>
</feature>
<comment type="caution">
    <text evidence="21">The sequence shown here is derived from an EMBL/GenBank/DDBJ whole genome shotgun (WGS) entry which is preliminary data.</text>
</comment>
<dbReference type="EC" id="1.11.1.7" evidence="4 18"/>
<dbReference type="OrthoDB" id="2113341at2759"/>
<comment type="similarity">
    <text evidence="18">Belongs to the peroxidase family. Classical plant (class III) peroxidase subfamily.</text>
</comment>
<evidence type="ECO:0000256" key="17">
    <source>
        <dbReference type="PIRSR" id="PIRSR600823-5"/>
    </source>
</evidence>
<evidence type="ECO:0000256" key="3">
    <source>
        <dbReference type="ARBA" id="ARBA00006873"/>
    </source>
</evidence>
<dbReference type="CDD" id="cd00693">
    <property type="entry name" value="secretory_peroxidase"/>
    <property type="match status" value="1"/>
</dbReference>
<evidence type="ECO:0000256" key="1">
    <source>
        <dbReference type="ARBA" id="ARBA00000189"/>
    </source>
</evidence>
<keyword evidence="8 15" id="KW-0106">Calcium</keyword>
<protein>
    <recommendedName>
        <fullName evidence="4 18">Peroxidase</fullName>
        <ecNumber evidence="4 18">1.11.1.7</ecNumber>
    </recommendedName>
</protein>
<feature type="compositionally biased region" description="Low complexity" evidence="19">
    <location>
        <begin position="219"/>
        <end position="230"/>
    </location>
</feature>
<organism evidence="21 22">
    <name type="scientific">Striga hermonthica</name>
    <name type="common">Purple witchweed</name>
    <name type="synonym">Buchnera hermonthica</name>
    <dbReference type="NCBI Taxonomy" id="68872"/>
    <lineage>
        <taxon>Eukaryota</taxon>
        <taxon>Viridiplantae</taxon>
        <taxon>Streptophyta</taxon>
        <taxon>Embryophyta</taxon>
        <taxon>Tracheophyta</taxon>
        <taxon>Spermatophyta</taxon>
        <taxon>Magnoliopsida</taxon>
        <taxon>eudicotyledons</taxon>
        <taxon>Gunneridae</taxon>
        <taxon>Pentapetalae</taxon>
        <taxon>asterids</taxon>
        <taxon>lamiids</taxon>
        <taxon>Lamiales</taxon>
        <taxon>Orobanchaceae</taxon>
        <taxon>Buchnereae</taxon>
        <taxon>Striga</taxon>
    </lineage>
</organism>
<comment type="subcellular location">
    <subcellularLocation>
        <location evidence="18">Secreted</location>
    </subcellularLocation>
</comment>
<keyword evidence="10 15" id="KW-0408">Iron</keyword>
<dbReference type="GO" id="GO:0005576">
    <property type="term" value="C:extracellular region"/>
    <property type="evidence" value="ECO:0007669"/>
    <property type="project" value="UniProtKB-SubCell"/>
</dbReference>
<dbReference type="FunFam" id="1.10.520.10:FF:000028">
    <property type="entry name" value="Peroxidase"/>
    <property type="match status" value="1"/>
</dbReference>
<feature type="disulfide bond" evidence="17">
    <location>
        <begin position="92"/>
        <end position="311"/>
    </location>
</feature>
<evidence type="ECO:0000256" key="8">
    <source>
        <dbReference type="ARBA" id="ARBA00022837"/>
    </source>
</evidence>
<dbReference type="PRINTS" id="PR00461">
    <property type="entry name" value="PLPEROXIDASE"/>
</dbReference>
<feature type="binding site" evidence="15">
    <location>
        <position position="238"/>
    </location>
    <ligand>
        <name>Ca(2+)</name>
        <dbReference type="ChEBI" id="CHEBI:29108"/>
        <label>2</label>
    </ligand>
</feature>
<sequence length="317" mass="34753">MASGHGYLNPAALIAHQSLAAINDSGVPASLMRMHFHDCFVRGCDASVLLDSTDDNKAEKDAAANMNSLRRFDVIDDIKAELEKYCPGIVSCADILAFAARDSFEIAGNLGLLGGYDVPSGRLDGTVSLDTEAQKNLPAPTFNLDQLTKSFASKGLSQRDMVTLSGAHTIGRSHCSSFNKRLYGSSKRLYGFIKSKNSKTKPDTSMDSDYADELRHKCPNPNSNSKQNNPLVPMDPNTPNYFDNSYYNNVINKRGLFTSDQALLTSQRTSDQVNQYASDLEMFLKDFGAAMVKMGNIRPDPNHDGEVRINCRVVNMS</sequence>
<comment type="function">
    <text evidence="2">Removal of H(2)O(2), oxidation of toxic reductants, biosynthesis and degradation of lignin, suberization, auxin catabolism, response to environmental stresses such as wounding, pathogen attack and oxidative stress. These functions might be dependent on each isozyme/isoform in each plant tissue.</text>
</comment>
<evidence type="ECO:0000256" key="11">
    <source>
        <dbReference type="ARBA" id="ARBA00023157"/>
    </source>
</evidence>
<dbReference type="GO" id="GO:0046872">
    <property type="term" value="F:metal ion binding"/>
    <property type="evidence" value="ECO:0007669"/>
    <property type="project" value="UniProtKB-UniRule"/>
</dbReference>
<dbReference type="InterPro" id="IPR033905">
    <property type="entry name" value="Secretory_peroxidase"/>
</dbReference>
<feature type="disulfide bond" evidence="17">
    <location>
        <begin position="175"/>
        <end position="218"/>
    </location>
</feature>
<dbReference type="PRINTS" id="PR00458">
    <property type="entry name" value="PEROXIDASE"/>
</dbReference>
<evidence type="ECO:0000256" key="15">
    <source>
        <dbReference type="PIRSR" id="PIRSR600823-3"/>
    </source>
</evidence>
<feature type="binding site" evidence="15">
    <location>
        <position position="43"/>
    </location>
    <ligand>
        <name>Ca(2+)</name>
        <dbReference type="ChEBI" id="CHEBI:29108"/>
        <label>1</label>
    </ligand>
</feature>
<dbReference type="PROSITE" id="PS50873">
    <property type="entry name" value="PEROXIDASE_4"/>
    <property type="match status" value="1"/>
</dbReference>
<dbReference type="InterPro" id="IPR019793">
    <property type="entry name" value="Peroxidases_heam-ligand_BS"/>
</dbReference>
<keyword evidence="22" id="KW-1185">Reference proteome</keyword>
<keyword evidence="9 18" id="KW-0560">Oxidoreductase</keyword>
<comment type="similarity">
    <text evidence="3">Belongs to the peroxidase family. Ascorbate peroxidase subfamily.</text>
</comment>
<reference evidence="21" key="1">
    <citation type="submission" date="2019-12" db="EMBL/GenBank/DDBJ databases">
        <authorList>
            <person name="Scholes J."/>
        </authorList>
    </citation>
    <scope>NUCLEOTIDE SEQUENCE</scope>
</reference>
<dbReference type="InterPro" id="IPR002016">
    <property type="entry name" value="Haem_peroxidase"/>
</dbReference>
<dbReference type="AlphaFoldDB" id="A0A9N7R018"/>
<feature type="binding site" description="axial binding residue" evidence="15">
    <location>
        <position position="168"/>
    </location>
    <ligand>
        <name>heme b</name>
        <dbReference type="ChEBI" id="CHEBI:60344"/>
    </ligand>
    <ligandPart>
        <name>Fe</name>
        <dbReference type="ChEBI" id="CHEBI:18248"/>
    </ligandPart>
</feature>
<keyword evidence="18" id="KW-0376">Hydrogen peroxide</keyword>
<name>A0A9N7R018_STRHE</name>
<dbReference type="GO" id="GO:0006979">
    <property type="term" value="P:response to oxidative stress"/>
    <property type="evidence" value="ECO:0007669"/>
    <property type="project" value="UniProtKB-UniRule"/>
</dbReference>
<dbReference type="PANTHER" id="PTHR31235">
    <property type="entry name" value="PEROXIDASE 25-RELATED"/>
    <property type="match status" value="1"/>
</dbReference>
<accession>A0A9N7R018</accession>
<dbReference type="Gene3D" id="1.10.420.10">
    <property type="entry name" value="Peroxidase, domain 2"/>
    <property type="match status" value="1"/>
</dbReference>
<evidence type="ECO:0000256" key="18">
    <source>
        <dbReference type="RuleBase" id="RU362060"/>
    </source>
</evidence>
<evidence type="ECO:0000256" key="16">
    <source>
        <dbReference type="PIRSR" id="PIRSR600823-4"/>
    </source>
</evidence>
<evidence type="ECO:0000256" key="9">
    <source>
        <dbReference type="ARBA" id="ARBA00023002"/>
    </source>
</evidence>
<dbReference type="FunFam" id="1.10.420.10:FF:000006">
    <property type="entry name" value="Peroxidase"/>
    <property type="match status" value="1"/>
</dbReference>
<feature type="binding site" evidence="14">
    <location>
        <position position="138"/>
    </location>
    <ligand>
        <name>substrate</name>
    </ligand>
</feature>
<keyword evidence="18" id="KW-0964">Secreted</keyword>
<dbReference type="GO" id="GO:0042744">
    <property type="term" value="P:hydrogen peroxide catabolic process"/>
    <property type="evidence" value="ECO:0007669"/>
    <property type="project" value="UniProtKB-KW"/>
</dbReference>
<evidence type="ECO:0000256" key="2">
    <source>
        <dbReference type="ARBA" id="ARBA00002322"/>
    </source>
</evidence>
<comment type="cofactor">
    <cofactor evidence="15 18">
        <name>Ca(2+)</name>
        <dbReference type="ChEBI" id="CHEBI:29108"/>
    </cofactor>
    <text evidence="15 18">Binds 2 calcium ions per subunit.</text>
</comment>
<evidence type="ECO:0000259" key="20">
    <source>
        <dbReference type="PROSITE" id="PS50873"/>
    </source>
</evidence>
<evidence type="ECO:0000256" key="5">
    <source>
        <dbReference type="ARBA" id="ARBA00022559"/>
    </source>
</evidence>
<keyword evidence="5 18" id="KW-0575">Peroxidase</keyword>
<feature type="binding site" evidence="15">
    <location>
        <position position="38"/>
    </location>
    <ligand>
        <name>Ca(2+)</name>
        <dbReference type="ChEBI" id="CHEBI:29108"/>
        <label>1</label>
    </ligand>
</feature>
<evidence type="ECO:0000256" key="12">
    <source>
        <dbReference type="ARBA" id="ARBA00023180"/>
    </source>
</evidence>
<dbReference type="GO" id="GO:0140825">
    <property type="term" value="F:lactoperoxidase activity"/>
    <property type="evidence" value="ECO:0007669"/>
    <property type="project" value="UniProtKB-EC"/>
</dbReference>
<evidence type="ECO:0000256" key="4">
    <source>
        <dbReference type="ARBA" id="ARBA00012313"/>
    </source>
</evidence>
<evidence type="ECO:0000256" key="10">
    <source>
        <dbReference type="ARBA" id="ARBA00023004"/>
    </source>
</evidence>
<feature type="region of interest" description="Disordered" evidence="19">
    <location>
        <begin position="198"/>
        <end position="233"/>
    </location>
</feature>
<comment type="catalytic activity">
    <reaction evidence="1 18">
        <text>2 a phenolic donor + H2O2 = 2 a phenolic radical donor + 2 H2O</text>
        <dbReference type="Rhea" id="RHEA:56136"/>
        <dbReference type="ChEBI" id="CHEBI:15377"/>
        <dbReference type="ChEBI" id="CHEBI:16240"/>
        <dbReference type="ChEBI" id="CHEBI:139520"/>
        <dbReference type="ChEBI" id="CHEBI:139521"/>
        <dbReference type="EC" id="1.11.1.7"/>
    </reaction>
</comment>
<feature type="binding site" evidence="15">
    <location>
        <position position="235"/>
    </location>
    <ligand>
        <name>Ca(2+)</name>
        <dbReference type="ChEBI" id="CHEBI:29108"/>
        <label>2</label>
    </ligand>
</feature>
<feature type="binding site" evidence="15">
    <location>
        <position position="59"/>
    </location>
    <ligand>
        <name>Ca(2+)</name>
        <dbReference type="ChEBI" id="CHEBI:29108"/>
        <label>1</label>
    </ligand>
</feature>
<feature type="binding site" evidence="15">
    <location>
        <position position="47"/>
    </location>
    <ligand>
        <name>Ca(2+)</name>
        <dbReference type="ChEBI" id="CHEBI:29108"/>
        <label>1</label>
    </ligand>
</feature>
<feature type="site" description="Transition state stabilizer" evidence="16">
    <location>
        <position position="33"/>
    </location>
</feature>
<feature type="domain" description="Plant heme peroxidase family profile" evidence="20">
    <location>
        <begin position="23"/>
        <end position="315"/>
    </location>
</feature>
<evidence type="ECO:0000313" key="22">
    <source>
        <dbReference type="Proteomes" id="UP001153555"/>
    </source>
</evidence>
<evidence type="ECO:0000256" key="7">
    <source>
        <dbReference type="ARBA" id="ARBA00022723"/>
    </source>
</evidence>
<feature type="binding site" evidence="15">
    <location>
        <position position="41"/>
    </location>
    <ligand>
        <name>Ca(2+)</name>
        <dbReference type="ChEBI" id="CHEBI:29108"/>
        <label>1</label>
    </ligand>
</feature>
<feature type="binding site" evidence="15">
    <location>
        <position position="169"/>
    </location>
    <ligand>
        <name>Ca(2+)</name>
        <dbReference type="ChEBI" id="CHEBI:29108"/>
        <label>2</label>
    </ligand>
</feature>
<dbReference type="GO" id="GO:0020037">
    <property type="term" value="F:heme binding"/>
    <property type="evidence" value="ECO:0007669"/>
    <property type="project" value="UniProtKB-UniRule"/>
</dbReference>
<dbReference type="Proteomes" id="UP001153555">
    <property type="component" value="Unassembled WGS sequence"/>
</dbReference>
<keyword evidence="6 18" id="KW-0349">Heme</keyword>
<evidence type="ECO:0000256" key="19">
    <source>
        <dbReference type="SAM" id="MobiDB-lite"/>
    </source>
</evidence>
<dbReference type="InterPro" id="IPR000823">
    <property type="entry name" value="Peroxidase_pln"/>
</dbReference>
<evidence type="ECO:0000256" key="14">
    <source>
        <dbReference type="PIRSR" id="PIRSR600823-2"/>
    </source>
</evidence>
<dbReference type="InterPro" id="IPR010255">
    <property type="entry name" value="Haem_peroxidase_sf"/>
</dbReference>